<organism evidence="11 12">
    <name type="scientific">Geodermatophilus dictyosporus</name>
    <dbReference type="NCBI Taxonomy" id="1523247"/>
    <lineage>
        <taxon>Bacteria</taxon>
        <taxon>Bacillati</taxon>
        <taxon>Actinomycetota</taxon>
        <taxon>Actinomycetes</taxon>
        <taxon>Geodermatophilales</taxon>
        <taxon>Geodermatophilaceae</taxon>
        <taxon>Geodermatophilus</taxon>
    </lineage>
</organism>
<dbReference type="Gene3D" id="3.30.470.20">
    <property type="entry name" value="ATP-grasp fold, B domain"/>
    <property type="match status" value="1"/>
</dbReference>
<feature type="domain" description="Biotin carboxylation" evidence="10">
    <location>
        <begin position="1"/>
        <end position="445"/>
    </location>
</feature>
<dbReference type="SUPFAM" id="SSF56059">
    <property type="entry name" value="Glutathione synthetase ATP-binding domain-like"/>
    <property type="match status" value="1"/>
</dbReference>
<keyword evidence="12" id="KW-1185">Reference proteome</keyword>
<dbReference type="InterPro" id="IPR005482">
    <property type="entry name" value="Biotin_COase_C"/>
</dbReference>
<dbReference type="FunFam" id="3.40.50.20:FF:000010">
    <property type="entry name" value="Propionyl-CoA carboxylase subunit alpha"/>
    <property type="match status" value="1"/>
</dbReference>
<dbReference type="EC" id="6.3.4.14" evidence="2"/>
<accession>A0A1I5TV13</accession>
<dbReference type="EMBL" id="FOWQ01000009">
    <property type="protein sequence ID" value="SFP86884.1"/>
    <property type="molecule type" value="Genomic_DNA"/>
</dbReference>
<keyword evidence="6" id="KW-0092">Biotin</keyword>
<dbReference type="Pfam" id="PF02785">
    <property type="entry name" value="Biotin_carb_C"/>
    <property type="match status" value="1"/>
</dbReference>
<dbReference type="PROSITE" id="PS50979">
    <property type="entry name" value="BC"/>
    <property type="match status" value="1"/>
</dbReference>
<evidence type="ECO:0000256" key="4">
    <source>
        <dbReference type="ARBA" id="ARBA00022741"/>
    </source>
</evidence>
<dbReference type="InterPro" id="IPR011761">
    <property type="entry name" value="ATP-grasp"/>
</dbReference>
<proteinExistence type="predicted"/>
<dbReference type="STRING" id="1523247.SAMN05660464_4532"/>
<dbReference type="Pfam" id="PF00289">
    <property type="entry name" value="Biotin_carb_N"/>
    <property type="match status" value="1"/>
</dbReference>
<dbReference type="InterPro" id="IPR011764">
    <property type="entry name" value="Biotin_carboxylation_dom"/>
</dbReference>
<comment type="function">
    <text evidence="1">This protein is a component of the acetyl coenzyme A carboxylase complex; first, biotin carboxylase catalyzes the carboxylation of the carrier protein and then the transcarboxylase transfers the carboxyl group to form malonyl-CoA.</text>
</comment>
<evidence type="ECO:0000256" key="1">
    <source>
        <dbReference type="ARBA" id="ARBA00003761"/>
    </source>
</evidence>
<dbReference type="SUPFAM" id="SSF51246">
    <property type="entry name" value="Rudiment single hybrid motif"/>
    <property type="match status" value="1"/>
</dbReference>
<dbReference type="InterPro" id="IPR051602">
    <property type="entry name" value="ACC_Biotin_Carboxylase"/>
</dbReference>
<dbReference type="SUPFAM" id="SSF52440">
    <property type="entry name" value="PreATP-grasp domain"/>
    <property type="match status" value="1"/>
</dbReference>
<evidence type="ECO:0000313" key="12">
    <source>
        <dbReference type="Proteomes" id="UP000198857"/>
    </source>
</evidence>
<evidence type="ECO:0000256" key="3">
    <source>
        <dbReference type="ARBA" id="ARBA00022598"/>
    </source>
</evidence>
<keyword evidence="4 8" id="KW-0547">Nucleotide-binding</keyword>
<name>A0A1I5TV13_9ACTN</name>
<dbReference type="InterPro" id="IPR005479">
    <property type="entry name" value="CPAse_ATP-bd"/>
</dbReference>
<keyword evidence="3" id="KW-0436">Ligase</keyword>
<dbReference type="Proteomes" id="UP000198857">
    <property type="component" value="Unassembled WGS sequence"/>
</dbReference>
<evidence type="ECO:0000259" key="10">
    <source>
        <dbReference type="PROSITE" id="PS50979"/>
    </source>
</evidence>
<dbReference type="PANTHER" id="PTHR48095:SF2">
    <property type="entry name" value="BIOTIN CARBOXYLASE, CHLOROPLASTIC"/>
    <property type="match status" value="1"/>
</dbReference>
<dbReference type="InterPro" id="IPR005481">
    <property type="entry name" value="BC-like_N"/>
</dbReference>
<dbReference type="FunFam" id="3.30.1490.20:FF:000018">
    <property type="entry name" value="Biotin carboxylase"/>
    <property type="match status" value="1"/>
</dbReference>
<dbReference type="PROSITE" id="PS00866">
    <property type="entry name" value="CPSASE_1"/>
    <property type="match status" value="1"/>
</dbReference>
<sequence>MQTLLVANRGEIAVRVLRAARELGLRTVAVCSEADVGALHVRMADTHRVVGPAPATRSYLDEDAVVAAALDAGADAVHPGYGFLSERASFAGKVVGAGLTFVGPSPEAIRLMGDKVLARQTAARAGVPTVPGSDGPVATVEEALEVAGSTGFPVAIKAAAGGGGRGIRVVASAEELREALPRVQGEARSAFGNPEVYLERLVQRARHVEVQVFGDGERFVHLGERECSLQRRRQKVVEEAGAPGLPEAVRERMTGAAVALAAEVGYHGAGTVEFLYDPERAEFHFIEMNTRIQVEHPVTEMVTGRDLVREQLTVAAGDPLSFPQEEVRVQGHALEFRLNAEDPDTGFLPSPGTLARLHLPGGPFVRVDSGSEQGGEVPPFYDSLLAKVVVWGDTRETALARARRALDEVEVEGVATTAPFLRRLADHPGFVAGSYHTTSLEEWMTDSSEAGLARRSA</sequence>
<evidence type="ECO:0000256" key="6">
    <source>
        <dbReference type="ARBA" id="ARBA00023267"/>
    </source>
</evidence>
<feature type="domain" description="ATP-grasp" evidence="9">
    <location>
        <begin position="119"/>
        <end position="316"/>
    </location>
</feature>
<dbReference type="GO" id="GO:0004075">
    <property type="term" value="F:biotin carboxylase activity"/>
    <property type="evidence" value="ECO:0007669"/>
    <property type="project" value="UniProtKB-EC"/>
</dbReference>
<dbReference type="OrthoDB" id="5166719at2"/>
<dbReference type="GO" id="GO:0046872">
    <property type="term" value="F:metal ion binding"/>
    <property type="evidence" value="ECO:0007669"/>
    <property type="project" value="InterPro"/>
</dbReference>
<evidence type="ECO:0000259" key="9">
    <source>
        <dbReference type="PROSITE" id="PS50975"/>
    </source>
</evidence>
<dbReference type="SMART" id="SM00878">
    <property type="entry name" value="Biotin_carb_C"/>
    <property type="match status" value="1"/>
</dbReference>
<dbReference type="PROSITE" id="PS00867">
    <property type="entry name" value="CPSASE_2"/>
    <property type="match status" value="1"/>
</dbReference>
<dbReference type="AlphaFoldDB" id="A0A1I5TV13"/>
<dbReference type="Pfam" id="PF02786">
    <property type="entry name" value="CPSase_L_D2"/>
    <property type="match status" value="1"/>
</dbReference>
<dbReference type="PROSITE" id="PS50975">
    <property type="entry name" value="ATP_GRASP"/>
    <property type="match status" value="1"/>
</dbReference>
<evidence type="ECO:0000256" key="8">
    <source>
        <dbReference type="PROSITE-ProRule" id="PRU00409"/>
    </source>
</evidence>
<evidence type="ECO:0000256" key="7">
    <source>
        <dbReference type="ARBA" id="ARBA00048600"/>
    </source>
</evidence>
<evidence type="ECO:0000256" key="5">
    <source>
        <dbReference type="ARBA" id="ARBA00022840"/>
    </source>
</evidence>
<dbReference type="InterPro" id="IPR016185">
    <property type="entry name" value="PreATP-grasp_dom_sf"/>
</dbReference>
<dbReference type="GO" id="GO:0005524">
    <property type="term" value="F:ATP binding"/>
    <property type="evidence" value="ECO:0007669"/>
    <property type="project" value="UniProtKB-UniRule"/>
</dbReference>
<dbReference type="InterPro" id="IPR011054">
    <property type="entry name" value="Rudment_hybrid_motif"/>
</dbReference>
<dbReference type="NCBIfam" id="NF006367">
    <property type="entry name" value="PRK08591.1"/>
    <property type="match status" value="1"/>
</dbReference>
<reference evidence="12" key="1">
    <citation type="submission" date="2016-10" db="EMBL/GenBank/DDBJ databases">
        <authorList>
            <person name="Varghese N."/>
            <person name="Submissions S."/>
        </authorList>
    </citation>
    <scope>NUCLEOTIDE SEQUENCE [LARGE SCALE GENOMIC DNA]</scope>
    <source>
        <strain evidence="12">DSM 44208</strain>
    </source>
</reference>
<comment type="catalytic activity">
    <reaction evidence="7">
        <text>N(6)-biotinyl-L-lysyl-[protein] + hydrogencarbonate + ATP = N(6)-carboxybiotinyl-L-lysyl-[protein] + ADP + phosphate + H(+)</text>
        <dbReference type="Rhea" id="RHEA:13501"/>
        <dbReference type="Rhea" id="RHEA-COMP:10505"/>
        <dbReference type="Rhea" id="RHEA-COMP:10506"/>
        <dbReference type="ChEBI" id="CHEBI:15378"/>
        <dbReference type="ChEBI" id="CHEBI:17544"/>
        <dbReference type="ChEBI" id="CHEBI:30616"/>
        <dbReference type="ChEBI" id="CHEBI:43474"/>
        <dbReference type="ChEBI" id="CHEBI:83144"/>
        <dbReference type="ChEBI" id="CHEBI:83145"/>
        <dbReference type="ChEBI" id="CHEBI:456216"/>
        <dbReference type="EC" id="6.3.4.14"/>
    </reaction>
</comment>
<evidence type="ECO:0000313" key="11">
    <source>
        <dbReference type="EMBL" id="SFP86884.1"/>
    </source>
</evidence>
<dbReference type="PANTHER" id="PTHR48095">
    <property type="entry name" value="PYRUVATE CARBOXYLASE SUBUNIT A"/>
    <property type="match status" value="1"/>
</dbReference>
<gene>
    <name evidence="11" type="ORF">SAMN05660464_4532</name>
</gene>
<evidence type="ECO:0000256" key="2">
    <source>
        <dbReference type="ARBA" id="ARBA00013263"/>
    </source>
</evidence>
<dbReference type="RefSeq" id="WP_091115333.1">
    <property type="nucleotide sequence ID" value="NZ_FOWQ01000009.1"/>
</dbReference>
<keyword evidence="5 8" id="KW-0067">ATP-binding</keyword>
<protein>
    <recommendedName>
        <fullName evidence="2">biotin carboxylase</fullName>
        <ecNumber evidence="2">6.3.4.14</ecNumber>
    </recommendedName>
</protein>